<dbReference type="InterPro" id="IPR015943">
    <property type="entry name" value="WD40/YVTN_repeat-like_dom_sf"/>
</dbReference>
<dbReference type="PANTHER" id="PTHR34512:SF30">
    <property type="entry name" value="OUTER MEMBRANE PROTEIN ASSEMBLY FACTOR BAMB"/>
    <property type="match status" value="1"/>
</dbReference>
<dbReference type="InterPro" id="IPR011047">
    <property type="entry name" value="Quinoprotein_ADH-like_sf"/>
</dbReference>
<dbReference type="Gene3D" id="2.140.10.10">
    <property type="entry name" value="Quinoprotein alcohol dehydrogenase-like superfamily"/>
    <property type="match status" value="1"/>
</dbReference>
<evidence type="ECO:0000259" key="2">
    <source>
        <dbReference type="Pfam" id="PF13360"/>
    </source>
</evidence>
<dbReference type="SUPFAM" id="SSF50998">
    <property type="entry name" value="Quinoprotein alcohol dehydrogenase-like"/>
    <property type="match status" value="1"/>
</dbReference>
<gene>
    <name evidence="3" type="ORF">J2S44_000918</name>
</gene>
<dbReference type="SMART" id="SM00564">
    <property type="entry name" value="PQQ"/>
    <property type="match status" value="3"/>
</dbReference>
<comment type="caution">
    <text evidence="3">The sequence shown here is derived from an EMBL/GenBank/DDBJ whole genome shotgun (WGS) entry which is preliminary data.</text>
</comment>
<proteinExistence type="predicted"/>
<dbReference type="AlphaFoldDB" id="A0AAE4CRZ8"/>
<protein>
    <submittedName>
        <fullName evidence="3">Outer membrane protein assembly factor BamB</fullName>
    </submittedName>
</protein>
<dbReference type="InterPro" id="IPR018391">
    <property type="entry name" value="PQQ_b-propeller_rpt"/>
</dbReference>
<name>A0AAE4CRZ8_9ACTN</name>
<reference evidence="3 4" key="1">
    <citation type="submission" date="2023-07" db="EMBL/GenBank/DDBJ databases">
        <title>Sequencing the genomes of 1000 actinobacteria strains.</title>
        <authorList>
            <person name="Klenk H.-P."/>
        </authorList>
    </citation>
    <scope>NUCLEOTIDE SEQUENCE [LARGE SCALE GENOMIC DNA]</scope>
    <source>
        <strain evidence="3 4">DSM 44711</strain>
    </source>
</reference>
<dbReference type="InterPro" id="IPR002372">
    <property type="entry name" value="PQQ_rpt_dom"/>
</dbReference>
<organism evidence="3 4">
    <name type="scientific">Catenuloplanes niger</name>
    <dbReference type="NCBI Taxonomy" id="587534"/>
    <lineage>
        <taxon>Bacteria</taxon>
        <taxon>Bacillati</taxon>
        <taxon>Actinomycetota</taxon>
        <taxon>Actinomycetes</taxon>
        <taxon>Micromonosporales</taxon>
        <taxon>Micromonosporaceae</taxon>
        <taxon>Catenuloplanes</taxon>
    </lineage>
</organism>
<dbReference type="Pfam" id="PF13360">
    <property type="entry name" value="PQQ_2"/>
    <property type="match status" value="2"/>
</dbReference>
<evidence type="ECO:0000256" key="1">
    <source>
        <dbReference type="SAM" id="SignalP"/>
    </source>
</evidence>
<dbReference type="RefSeq" id="WP_310409269.1">
    <property type="nucleotide sequence ID" value="NZ_JAVDYC010000001.1"/>
</dbReference>
<dbReference type="Proteomes" id="UP001183629">
    <property type="component" value="Unassembled WGS sequence"/>
</dbReference>
<dbReference type="EMBL" id="JAVDYC010000001">
    <property type="protein sequence ID" value="MDR7320668.1"/>
    <property type="molecule type" value="Genomic_DNA"/>
</dbReference>
<accession>A0AAE4CRZ8</accession>
<feature type="chain" id="PRO_5042170172" evidence="1">
    <location>
        <begin position="25"/>
        <end position="382"/>
    </location>
</feature>
<feature type="domain" description="Pyrrolo-quinoline quinone repeat" evidence="2">
    <location>
        <begin position="74"/>
        <end position="236"/>
    </location>
</feature>
<dbReference type="PANTHER" id="PTHR34512">
    <property type="entry name" value="CELL SURFACE PROTEIN"/>
    <property type="match status" value="1"/>
</dbReference>
<keyword evidence="1" id="KW-0732">Signal</keyword>
<dbReference type="Gene3D" id="2.130.10.10">
    <property type="entry name" value="YVTN repeat-like/Quinoprotein amine dehydrogenase"/>
    <property type="match status" value="1"/>
</dbReference>
<keyword evidence="4" id="KW-1185">Reference proteome</keyword>
<feature type="domain" description="Pyrrolo-quinoline quinone repeat" evidence="2">
    <location>
        <begin position="247"/>
        <end position="370"/>
    </location>
</feature>
<sequence>MRIRNALVVVGMLAGVAAAVPAQAAATPGGWPQTGYGPGHTGYNPSESVINARSVGGLTNRWTVRASLYPEGCEPVPEPPLVWDGRMFLLDSGSISGYDVVSGKKLWTYEATYFDGFGMAVSGGLVLGTERNCFSNSNYDTNVVAIDPRTGKEVWHQLQGYSIETSVADAGVFVVSGYCGVCDDEEHGVTAFRVSDGKPLWRQVSRALAGPVAANGKIVLRDPRNHRIEVVDIRTGDPLVGGVERRVAAASPAGDRFYLFDTAGIAAVDASTLTVRWTVARESGDLITDGRRVFVASANRINAYDANTGRLSWTRALADPSHLIRAGGLLYALSGRKLVILAPATGRSVVSAAAYGTVTDQVVVTGGRLFTTNGATVRAYTP</sequence>
<feature type="signal peptide" evidence="1">
    <location>
        <begin position="1"/>
        <end position="24"/>
    </location>
</feature>
<evidence type="ECO:0000313" key="4">
    <source>
        <dbReference type="Proteomes" id="UP001183629"/>
    </source>
</evidence>
<evidence type="ECO:0000313" key="3">
    <source>
        <dbReference type="EMBL" id="MDR7320668.1"/>
    </source>
</evidence>